<keyword evidence="3 7" id="KW-0560">Oxidoreductase</keyword>
<dbReference type="RefSeq" id="XP_060280200.1">
    <property type="nucleotide sequence ID" value="XM_060431871.1"/>
</dbReference>
<evidence type="ECO:0000256" key="1">
    <source>
        <dbReference type="ARBA" id="ARBA00005176"/>
    </source>
</evidence>
<dbReference type="AlphaFoldDB" id="A0AAJ0BVU4"/>
<gene>
    <name evidence="10" type="ORF">QBC33DRAFT_596272</name>
</gene>
<dbReference type="PROSITE" id="PS00070">
    <property type="entry name" value="ALDEHYDE_DEHYDR_CYS"/>
    <property type="match status" value="1"/>
</dbReference>
<dbReference type="PANTHER" id="PTHR43353">
    <property type="entry name" value="SUCCINATE-SEMIALDEHYDE DEHYDROGENASE, MITOCHONDRIAL"/>
    <property type="match status" value="1"/>
</dbReference>
<evidence type="ECO:0000256" key="4">
    <source>
        <dbReference type="ARBA" id="ARBA00050387"/>
    </source>
</evidence>
<dbReference type="FunFam" id="3.40.605.10:FF:000005">
    <property type="entry name" value="Succinate-semialdehyde dehydrogenase I"/>
    <property type="match status" value="1"/>
</dbReference>
<comment type="catalytic activity">
    <reaction evidence="4 8">
        <text>succinate semialdehyde + NADP(+) + H2O = succinate + NADPH + 2 H(+)</text>
        <dbReference type="Rhea" id="RHEA:13213"/>
        <dbReference type="ChEBI" id="CHEBI:15377"/>
        <dbReference type="ChEBI" id="CHEBI:15378"/>
        <dbReference type="ChEBI" id="CHEBI:30031"/>
        <dbReference type="ChEBI" id="CHEBI:57706"/>
        <dbReference type="ChEBI" id="CHEBI:57783"/>
        <dbReference type="ChEBI" id="CHEBI:58349"/>
        <dbReference type="EC" id="1.2.1.16"/>
    </reaction>
</comment>
<comment type="caution">
    <text evidence="10">The sequence shown here is derived from an EMBL/GenBank/DDBJ whole genome shotgun (WGS) entry which is preliminary data.</text>
</comment>
<comment type="pathway">
    <text evidence="1 8">Amino-acid degradation; 4-aminobutanoate degradation.</text>
</comment>
<dbReference type="PANTHER" id="PTHR43353:SF5">
    <property type="entry name" value="SUCCINATE-SEMIALDEHYDE DEHYDROGENASE, MITOCHONDRIAL"/>
    <property type="match status" value="1"/>
</dbReference>
<accession>A0AAJ0BVU4</accession>
<dbReference type="Proteomes" id="UP001244011">
    <property type="component" value="Unassembled WGS sequence"/>
</dbReference>
<dbReference type="EC" id="1.2.1.16" evidence="8"/>
<dbReference type="InterPro" id="IPR050740">
    <property type="entry name" value="Aldehyde_DH_Superfamily"/>
</dbReference>
<dbReference type="Gene3D" id="3.40.605.10">
    <property type="entry name" value="Aldehyde Dehydrogenase, Chain A, domain 1"/>
    <property type="match status" value="1"/>
</dbReference>
<dbReference type="InterPro" id="IPR016163">
    <property type="entry name" value="Ald_DH_C"/>
</dbReference>
<evidence type="ECO:0000256" key="5">
    <source>
        <dbReference type="ARBA" id="ARBA00052698"/>
    </source>
</evidence>
<organism evidence="10 11">
    <name type="scientific">Phialemonium atrogriseum</name>
    <dbReference type="NCBI Taxonomy" id="1093897"/>
    <lineage>
        <taxon>Eukaryota</taxon>
        <taxon>Fungi</taxon>
        <taxon>Dikarya</taxon>
        <taxon>Ascomycota</taxon>
        <taxon>Pezizomycotina</taxon>
        <taxon>Sordariomycetes</taxon>
        <taxon>Sordariomycetidae</taxon>
        <taxon>Cephalothecales</taxon>
        <taxon>Cephalothecaceae</taxon>
        <taxon>Phialemonium</taxon>
    </lineage>
</organism>
<dbReference type="Gene3D" id="3.40.309.10">
    <property type="entry name" value="Aldehyde Dehydrogenase, Chain A, domain 2"/>
    <property type="match status" value="1"/>
</dbReference>
<evidence type="ECO:0000256" key="6">
    <source>
        <dbReference type="PROSITE-ProRule" id="PRU10007"/>
    </source>
</evidence>
<evidence type="ECO:0000259" key="9">
    <source>
        <dbReference type="Pfam" id="PF00171"/>
    </source>
</evidence>
<dbReference type="InterPro" id="IPR016162">
    <property type="entry name" value="Ald_DH_N"/>
</dbReference>
<dbReference type="InterPro" id="IPR010102">
    <property type="entry name" value="Succ_semiAld_DH"/>
</dbReference>
<reference evidence="10" key="1">
    <citation type="submission" date="2023-06" db="EMBL/GenBank/DDBJ databases">
        <title>Genome-scale phylogeny and comparative genomics of the fungal order Sordariales.</title>
        <authorList>
            <consortium name="Lawrence Berkeley National Laboratory"/>
            <person name="Hensen N."/>
            <person name="Bonometti L."/>
            <person name="Westerberg I."/>
            <person name="Brannstrom I.O."/>
            <person name="Guillou S."/>
            <person name="Cros-Aarteil S."/>
            <person name="Calhoun S."/>
            <person name="Haridas S."/>
            <person name="Kuo A."/>
            <person name="Mondo S."/>
            <person name="Pangilinan J."/>
            <person name="Riley R."/>
            <person name="Labutti K."/>
            <person name="Andreopoulos B."/>
            <person name="Lipzen A."/>
            <person name="Chen C."/>
            <person name="Yanf M."/>
            <person name="Daum C."/>
            <person name="Ng V."/>
            <person name="Clum A."/>
            <person name="Steindorff A."/>
            <person name="Ohm R."/>
            <person name="Martin F."/>
            <person name="Silar P."/>
            <person name="Natvig D."/>
            <person name="Lalanne C."/>
            <person name="Gautier V."/>
            <person name="Ament-Velasquez S.L."/>
            <person name="Kruys A."/>
            <person name="Hutchinson M.I."/>
            <person name="Powell A.J."/>
            <person name="Barry K."/>
            <person name="Miller A.N."/>
            <person name="Grigoriev I.V."/>
            <person name="Debuchy R."/>
            <person name="Gladieux P."/>
            <person name="Thoren M.H."/>
            <person name="Johannesson H."/>
        </authorList>
    </citation>
    <scope>NUCLEOTIDE SEQUENCE</scope>
    <source>
        <strain evidence="10">8032-3</strain>
    </source>
</reference>
<comment type="catalytic activity">
    <reaction evidence="5 8">
        <text>succinate semialdehyde + NAD(+) + H2O = succinate + NADH + 2 H(+)</text>
        <dbReference type="Rhea" id="RHEA:13217"/>
        <dbReference type="ChEBI" id="CHEBI:15377"/>
        <dbReference type="ChEBI" id="CHEBI:15378"/>
        <dbReference type="ChEBI" id="CHEBI:30031"/>
        <dbReference type="ChEBI" id="CHEBI:57540"/>
        <dbReference type="ChEBI" id="CHEBI:57706"/>
        <dbReference type="ChEBI" id="CHEBI:57945"/>
        <dbReference type="EC" id="1.2.1.16"/>
    </reaction>
</comment>
<proteinExistence type="inferred from homology"/>
<sequence length="492" mass="52475">MANYHPRAVQHAISNPSLLHESAFIGGNWVSSSKTFPVYNPATKGVIANIADLGLDSFKQAIDHAQTAFEEFRSTTEHGRSRLLHRYAALIRANAKDLAVILTMENGKTLAEAEGEVEYGASFITWFAEEAVRNYGDIVPSQHPGTTNFIVRQPVGVCAIIAPWNFPIAMITRKLGPALAAGCTVVIKPPSETPLCTLALTELAQQAGFPPNVIQVVPTRDRTAVTELYTNPAIKKVSFTGSTGVGKMIAEKAAGTMKKVSMELGGNAPYIVFDDADLDKAVDGVLACKFRCSGQTCVCANRLFVQRGIHDAFVRALSERMGEFKVGSGLDPSVTHGPLINGASVAKVKSHIDDAVAKGAKLVCGGSIRDDLGGYFIEPALLTGVTPAMAVAREETFGPLAPVFTFDTIEECIKMANDTEFGLAGYFFSNNLKTIWHVAAQLEVGMVGVNTGKISAAEAPFGGIKESGLGREGSKYGLAEFQVMKNITLGDM</sequence>
<dbReference type="InterPro" id="IPR016160">
    <property type="entry name" value="Ald_DH_CS_CYS"/>
</dbReference>
<keyword evidence="11" id="KW-1185">Reference proteome</keyword>
<dbReference type="PROSITE" id="PS00687">
    <property type="entry name" value="ALDEHYDE_DEHYDR_GLU"/>
    <property type="match status" value="1"/>
</dbReference>
<dbReference type="NCBIfam" id="TIGR01780">
    <property type="entry name" value="SSADH"/>
    <property type="match status" value="1"/>
</dbReference>
<dbReference type="SUPFAM" id="SSF53720">
    <property type="entry name" value="ALDH-like"/>
    <property type="match status" value="1"/>
</dbReference>
<evidence type="ECO:0000313" key="10">
    <source>
        <dbReference type="EMBL" id="KAK1763987.1"/>
    </source>
</evidence>
<dbReference type="GO" id="GO:0009450">
    <property type="term" value="P:gamma-aminobutyric acid catabolic process"/>
    <property type="evidence" value="ECO:0007669"/>
    <property type="project" value="InterPro"/>
</dbReference>
<dbReference type="InterPro" id="IPR015590">
    <property type="entry name" value="Aldehyde_DH_dom"/>
</dbReference>
<dbReference type="GO" id="GO:0004777">
    <property type="term" value="F:succinate-semialdehyde dehydrogenase (NAD+) activity"/>
    <property type="evidence" value="ECO:0007669"/>
    <property type="project" value="UniProtKB-UniRule"/>
</dbReference>
<evidence type="ECO:0000256" key="3">
    <source>
        <dbReference type="ARBA" id="ARBA00023002"/>
    </source>
</evidence>
<dbReference type="Pfam" id="PF00171">
    <property type="entry name" value="Aldedh"/>
    <property type="match status" value="1"/>
</dbReference>
<dbReference type="EMBL" id="MU839023">
    <property type="protein sequence ID" value="KAK1763987.1"/>
    <property type="molecule type" value="Genomic_DNA"/>
</dbReference>
<evidence type="ECO:0000256" key="2">
    <source>
        <dbReference type="ARBA" id="ARBA00009986"/>
    </source>
</evidence>
<feature type="domain" description="Aldehyde dehydrogenase" evidence="9">
    <location>
        <begin position="29"/>
        <end position="487"/>
    </location>
</feature>
<protein>
    <recommendedName>
        <fullName evidence="8">Succinate-semialdehyde dehydrogenase</fullName>
        <ecNumber evidence="8">1.2.1.16</ecNumber>
    </recommendedName>
</protein>
<dbReference type="CDD" id="cd07103">
    <property type="entry name" value="ALDH_F5_SSADH_GabD"/>
    <property type="match status" value="1"/>
</dbReference>
<evidence type="ECO:0000256" key="7">
    <source>
        <dbReference type="RuleBase" id="RU003345"/>
    </source>
</evidence>
<evidence type="ECO:0000256" key="8">
    <source>
        <dbReference type="RuleBase" id="RU365091"/>
    </source>
</evidence>
<comment type="similarity">
    <text evidence="2 7">Belongs to the aldehyde dehydrogenase family.</text>
</comment>
<dbReference type="InterPro" id="IPR029510">
    <property type="entry name" value="Ald_DH_CS_GLU"/>
</dbReference>
<dbReference type="FunFam" id="3.40.309.10:FF:000004">
    <property type="entry name" value="Succinate-semialdehyde dehydrogenase I"/>
    <property type="match status" value="1"/>
</dbReference>
<dbReference type="GeneID" id="85315058"/>
<name>A0AAJ0BVU4_9PEZI</name>
<dbReference type="InterPro" id="IPR016161">
    <property type="entry name" value="Ald_DH/histidinol_DH"/>
</dbReference>
<feature type="active site" evidence="6">
    <location>
        <position position="263"/>
    </location>
</feature>
<evidence type="ECO:0000313" key="11">
    <source>
        <dbReference type="Proteomes" id="UP001244011"/>
    </source>
</evidence>